<dbReference type="Proteomes" id="UP000838878">
    <property type="component" value="Chromosome 7"/>
</dbReference>
<dbReference type="EMBL" id="OV170227">
    <property type="protein sequence ID" value="CAH0727735.1"/>
    <property type="molecule type" value="Genomic_DNA"/>
</dbReference>
<protein>
    <submittedName>
        <fullName evidence="1">Uncharacterized protein</fullName>
    </submittedName>
</protein>
<organism evidence="1 2">
    <name type="scientific">Brenthis ino</name>
    <name type="common">lesser marbled fritillary</name>
    <dbReference type="NCBI Taxonomy" id="405034"/>
    <lineage>
        <taxon>Eukaryota</taxon>
        <taxon>Metazoa</taxon>
        <taxon>Ecdysozoa</taxon>
        <taxon>Arthropoda</taxon>
        <taxon>Hexapoda</taxon>
        <taxon>Insecta</taxon>
        <taxon>Pterygota</taxon>
        <taxon>Neoptera</taxon>
        <taxon>Endopterygota</taxon>
        <taxon>Lepidoptera</taxon>
        <taxon>Glossata</taxon>
        <taxon>Ditrysia</taxon>
        <taxon>Papilionoidea</taxon>
        <taxon>Nymphalidae</taxon>
        <taxon>Heliconiinae</taxon>
        <taxon>Argynnini</taxon>
        <taxon>Brenthis</taxon>
    </lineage>
</organism>
<keyword evidence="2" id="KW-1185">Reference proteome</keyword>
<dbReference type="OrthoDB" id="7453457at2759"/>
<reference evidence="1" key="1">
    <citation type="submission" date="2021-12" db="EMBL/GenBank/DDBJ databases">
        <authorList>
            <person name="Martin H S."/>
        </authorList>
    </citation>
    <scope>NUCLEOTIDE SEQUENCE</scope>
</reference>
<accession>A0A8J9VUP0</accession>
<dbReference type="AlphaFoldDB" id="A0A8J9VUP0"/>
<name>A0A8J9VUP0_9NEOP</name>
<sequence>MVSALFRTETPSRSILRLPGGHVGTAILPGVEKGRAACVRRHATLVQRTTQVSAPFTATSALQHCLSDQFYSIRIIVTELPGVMRLGVILSAAALPLAAEAPVLAHRITAGVPRASSAQGATHSSTIALHPHLPRFIPI</sequence>
<feature type="non-terminal residue" evidence="1">
    <location>
        <position position="139"/>
    </location>
</feature>
<evidence type="ECO:0000313" key="2">
    <source>
        <dbReference type="Proteomes" id="UP000838878"/>
    </source>
</evidence>
<evidence type="ECO:0000313" key="1">
    <source>
        <dbReference type="EMBL" id="CAH0727735.1"/>
    </source>
</evidence>
<proteinExistence type="predicted"/>
<gene>
    <name evidence="1" type="ORF">BINO364_LOCUS13037</name>
</gene>